<gene>
    <name evidence="1" type="ORF">MSG28_005918</name>
</gene>
<comment type="caution">
    <text evidence="1">The sequence shown here is derived from an EMBL/GenBank/DDBJ whole genome shotgun (WGS) entry which is preliminary data.</text>
</comment>
<evidence type="ECO:0000313" key="2">
    <source>
        <dbReference type="Proteomes" id="UP001064048"/>
    </source>
</evidence>
<dbReference type="Proteomes" id="UP001064048">
    <property type="component" value="Chromosome 9"/>
</dbReference>
<protein>
    <submittedName>
        <fullName evidence="1">Uncharacterized protein</fullName>
    </submittedName>
</protein>
<evidence type="ECO:0000313" key="1">
    <source>
        <dbReference type="EMBL" id="KAI8442402.1"/>
    </source>
</evidence>
<keyword evidence="2" id="KW-1185">Reference proteome</keyword>
<name>A0ACC0L0V8_CHOFU</name>
<dbReference type="EMBL" id="CM046109">
    <property type="protein sequence ID" value="KAI8442402.1"/>
    <property type="molecule type" value="Genomic_DNA"/>
</dbReference>
<accession>A0ACC0L0V8</accession>
<reference evidence="1 2" key="1">
    <citation type="journal article" date="2022" name="Genome Biol. Evol.">
        <title>The Spruce Budworm Genome: Reconstructing the Evolutionary History of Antifreeze Proteins.</title>
        <authorList>
            <person name="Beliveau C."/>
            <person name="Gagne P."/>
            <person name="Picq S."/>
            <person name="Vernygora O."/>
            <person name="Keeling C.I."/>
            <person name="Pinkney K."/>
            <person name="Doucet D."/>
            <person name="Wen F."/>
            <person name="Johnston J.S."/>
            <person name="Maaroufi H."/>
            <person name="Boyle B."/>
            <person name="Laroche J."/>
            <person name="Dewar K."/>
            <person name="Juretic N."/>
            <person name="Blackburn G."/>
            <person name="Nisole A."/>
            <person name="Brunet B."/>
            <person name="Brandao M."/>
            <person name="Lumley L."/>
            <person name="Duan J."/>
            <person name="Quan G."/>
            <person name="Lucarotti C.J."/>
            <person name="Roe A.D."/>
            <person name="Sperling F.A.H."/>
            <person name="Levesque R.C."/>
            <person name="Cusson M."/>
        </authorList>
    </citation>
    <scope>NUCLEOTIDE SEQUENCE [LARGE SCALE GENOMIC DNA]</scope>
    <source>
        <strain evidence="1">Glfc:IPQL:Cfum</strain>
    </source>
</reference>
<sequence>MASNKGKKPMGKDGSAVTIPECPVCLEPMRSPIFLCMSGHSLCSSCTKVLNPANCPLCRQPMTQMRNRTLEDLTEKAKVQCPNHAAGCVYQLSNAAVAEHVKECIFRLMECPFGAVFGRCSWSGHLHQIMEHFKQKHPEACDCGPQADADVELENMSLRQCDRRLLLAAQNKYLFIITVKVDTIQRMAYWTVQHIGPKKQAHQYLYEIHLNSKREPQRKIVFTEHCFSDTVKVEEIIRQNNCAVLPLGTLGQFIMNDKLNFRYLIRRVNEKPKPDENAAPNSENAHSRSASRTRGNGPKPKGPWPKGPGPKGPGPKGPGPRINANKS</sequence>
<proteinExistence type="predicted"/>
<organism evidence="1 2">
    <name type="scientific">Choristoneura fumiferana</name>
    <name type="common">Spruce budworm moth</name>
    <name type="synonym">Archips fumiferana</name>
    <dbReference type="NCBI Taxonomy" id="7141"/>
    <lineage>
        <taxon>Eukaryota</taxon>
        <taxon>Metazoa</taxon>
        <taxon>Ecdysozoa</taxon>
        <taxon>Arthropoda</taxon>
        <taxon>Hexapoda</taxon>
        <taxon>Insecta</taxon>
        <taxon>Pterygota</taxon>
        <taxon>Neoptera</taxon>
        <taxon>Endopterygota</taxon>
        <taxon>Lepidoptera</taxon>
        <taxon>Glossata</taxon>
        <taxon>Ditrysia</taxon>
        <taxon>Tortricoidea</taxon>
        <taxon>Tortricidae</taxon>
        <taxon>Tortricinae</taxon>
        <taxon>Choristoneura</taxon>
    </lineage>
</organism>